<comment type="caution">
    <text evidence="2">The sequence shown here is derived from an EMBL/GenBank/DDBJ whole genome shotgun (WGS) entry which is preliminary data.</text>
</comment>
<proteinExistence type="predicted"/>
<gene>
    <name evidence="2" type="ORF">F8O03_17470</name>
</gene>
<organism evidence="2 3">
    <name type="scientific">Pseudoclavibacter terrae</name>
    <dbReference type="NCBI Taxonomy" id="1530195"/>
    <lineage>
        <taxon>Bacteria</taxon>
        <taxon>Bacillati</taxon>
        <taxon>Actinomycetota</taxon>
        <taxon>Actinomycetes</taxon>
        <taxon>Micrococcales</taxon>
        <taxon>Microbacteriaceae</taxon>
        <taxon>Pseudoclavibacter</taxon>
    </lineage>
</organism>
<feature type="compositionally biased region" description="Basic and acidic residues" evidence="1">
    <location>
        <begin position="194"/>
        <end position="233"/>
    </location>
</feature>
<dbReference type="EMBL" id="WBJX01000008">
    <property type="protein sequence ID" value="KAB1636052.1"/>
    <property type="molecule type" value="Genomic_DNA"/>
</dbReference>
<dbReference type="RefSeq" id="WP_151425023.1">
    <property type="nucleotide sequence ID" value="NZ_WBJX01000008.1"/>
</dbReference>
<dbReference type="OrthoDB" id="5122593at2"/>
<evidence type="ECO:0000313" key="3">
    <source>
        <dbReference type="Proteomes" id="UP000490386"/>
    </source>
</evidence>
<keyword evidence="3" id="KW-1185">Reference proteome</keyword>
<feature type="compositionally biased region" description="Basic and acidic residues" evidence="1">
    <location>
        <begin position="151"/>
        <end position="171"/>
    </location>
</feature>
<dbReference type="AlphaFoldDB" id="A0A7J5AX90"/>
<evidence type="ECO:0000313" key="2">
    <source>
        <dbReference type="EMBL" id="KAB1636052.1"/>
    </source>
</evidence>
<dbReference type="Proteomes" id="UP000490386">
    <property type="component" value="Unassembled WGS sequence"/>
</dbReference>
<reference evidence="2 3" key="1">
    <citation type="submission" date="2019-09" db="EMBL/GenBank/DDBJ databases">
        <title>Phylogeny of genus Pseudoclavibacter and closely related genus.</title>
        <authorList>
            <person name="Li Y."/>
        </authorList>
    </citation>
    <scope>NUCLEOTIDE SEQUENCE [LARGE SCALE GENOMIC DNA]</scope>
    <source>
        <strain evidence="2 3">THG-MD12</strain>
    </source>
</reference>
<accession>A0A7J5AX90</accession>
<protein>
    <recommendedName>
        <fullName evidence="4">Colicin import membrane protein</fullName>
    </recommendedName>
</protein>
<feature type="region of interest" description="Disordered" evidence="1">
    <location>
        <begin position="151"/>
        <end position="280"/>
    </location>
</feature>
<sequence length="280" mass="30935">MAEESDGIEEAFEGQMRVIVTTAARAGEMFARAREDAKRRAQQLGEREAHELQSRLDAERQLARTQLSDVHRDAWWDTAKPDEIGHRFQTARAWASEDPEAARAEQRMRNEIATRYKIQIPTDGRSITGSEVANAVQQSVDVDQADIERERAQRERAEAARLGEEANRDDTAADQVRAAAEYEPNPADQAAAEAEARERETTAQHAQERGKTIYDSAERRNATASELEARGIDSDAINARMHADVSNAKPASAAVTATGKKAPHARKAGSPQVQRSGLNR</sequence>
<evidence type="ECO:0008006" key="4">
    <source>
        <dbReference type="Google" id="ProtNLM"/>
    </source>
</evidence>
<feature type="compositionally biased region" description="Polar residues" evidence="1">
    <location>
        <begin position="271"/>
        <end position="280"/>
    </location>
</feature>
<name>A0A7J5AX90_9MICO</name>
<evidence type="ECO:0000256" key="1">
    <source>
        <dbReference type="SAM" id="MobiDB-lite"/>
    </source>
</evidence>